<sequence length="122" mass="13747">MWSTIGCFATKRRIVFSFLTLRNSFLMDSIHFEKQEASLCAQHAVNMLLQGSYFTAVDLAEIASDIDNREGRVLNEQDVMSHNVDDSGFFSLQVIAEALKVFNLELIPLSNPRAAAYRDDPT</sequence>
<keyword evidence="10" id="KW-0539">Nucleus</keyword>
<dbReference type="SMART" id="SM01246">
    <property type="entry name" value="Josephin"/>
    <property type="match status" value="1"/>
</dbReference>
<keyword evidence="9" id="KW-0804">Transcription</keyword>
<dbReference type="PROSITE" id="PS50957">
    <property type="entry name" value="JOSEPHIN"/>
    <property type="match status" value="1"/>
</dbReference>
<keyword evidence="4" id="KW-0645">Protease</keyword>
<dbReference type="Proteomes" id="UP000050640">
    <property type="component" value="Unplaced"/>
</dbReference>
<accession>A0A0R3S4W1</accession>
<organism evidence="13 14">
    <name type="scientific">Elaeophora elaphi</name>
    <dbReference type="NCBI Taxonomy" id="1147741"/>
    <lineage>
        <taxon>Eukaryota</taxon>
        <taxon>Metazoa</taxon>
        <taxon>Ecdysozoa</taxon>
        <taxon>Nematoda</taxon>
        <taxon>Chromadorea</taxon>
        <taxon>Rhabditida</taxon>
        <taxon>Spirurina</taxon>
        <taxon>Spiruromorpha</taxon>
        <taxon>Filarioidea</taxon>
        <taxon>Onchocercidae</taxon>
        <taxon>Elaeophora</taxon>
    </lineage>
</organism>
<dbReference type="WBParaSite" id="EEL_0000983001-mRNA-1">
    <property type="protein sequence ID" value="EEL_0000983001-mRNA-1"/>
    <property type="gene ID" value="EEL_0000983001"/>
</dbReference>
<dbReference type="Gene3D" id="1.10.287.10">
    <property type="entry name" value="S15/NS1, RNA-binding"/>
    <property type="match status" value="1"/>
</dbReference>
<dbReference type="GO" id="GO:0005634">
    <property type="term" value="C:nucleus"/>
    <property type="evidence" value="ECO:0007669"/>
    <property type="project" value="UniProtKB-SubCell"/>
</dbReference>
<dbReference type="GO" id="GO:0004843">
    <property type="term" value="F:cysteine-type deubiquitinase activity"/>
    <property type="evidence" value="ECO:0007669"/>
    <property type="project" value="UniProtKB-EC"/>
</dbReference>
<evidence type="ECO:0000256" key="8">
    <source>
        <dbReference type="ARBA" id="ARBA00023015"/>
    </source>
</evidence>
<dbReference type="PANTHER" id="PTHR14159:SF0">
    <property type="entry name" value="ATAXIN-3-RELATED"/>
    <property type="match status" value="1"/>
</dbReference>
<evidence type="ECO:0000256" key="4">
    <source>
        <dbReference type="ARBA" id="ARBA00022670"/>
    </source>
</evidence>
<evidence type="ECO:0000256" key="5">
    <source>
        <dbReference type="ARBA" id="ARBA00022786"/>
    </source>
</evidence>
<keyword evidence="5" id="KW-0833">Ubl conjugation pathway</keyword>
<evidence type="ECO:0000256" key="7">
    <source>
        <dbReference type="ARBA" id="ARBA00022807"/>
    </source>
</evidence>
<evidence type="ECO:0000259" key="12">
    <source>
        <dbReference type="PROSITE" id="PS50957"/>
    </source>
</evidence>
<dbReference type="PANTHER" id="PTHR14159">
    <property type="entry name" value="ATAXIN-3-RELATED"/>
    <property type="match status" value="1"/>
</dbReference>
<dbReference type="GO" id="GO:0006508">
    <property type="term" value="P:proteolysis"/>
    <property type="evidence" value="ECO:0007669"/>
    <property type="project" value="UniProtKB-KW"/>
</dbReference>
<dbReference type="Pfam" id="PF02099">
    <property type="entry name" value="Josephin"/>
    <property type="match status" value="1"/>
</dbReference>
<keyword evidence="7" id="KW-0788">Thiol protease</keyword>
<comment type="caution">
    <text evidence="11">Lacks conserved residue(s) required for the propagation of feature annotation.</text>
</comment>
<name>A0A0R3S4W1_9BILA</name>
<evidence type="ECO:0000256" key="9">
    <source>
        <dbReference type="ARBA" id="ARBA00023163"/>
    </source>
</evidence>
<evidence type="ECO:0000256" key="1">
    <source>
        <dbReference type="ARBA" id="ARBA00000707"/>
    </source>
</evidence>
<feature type="domain" description="Josephin" evidence="12">
    <location>
        <begin position="27"/>
        <end position="122"/>
    </location>
</feature>
<dbReference type="STRING" id="1147741.A0A0R3S4W1"/>
<dbReference type="Gene3D" id="3.90.70.40">
    <property type="match status" value="1"/>
</dbReference>
<evidence type="ECO:0000313" key="14">
    <source>
        <dbReference type="WBParaSite" id="EEL_0000983001-mRNA-1"/>
    </source>
</evidence>
<evidence type="ECO:0000256" key="11">
    <source>
        <dbReference type="PROSITE-ProRule" id="PRU00331"/>
    </source>
</evidence>
<proteinExistence type="predicted"/>
<reference evidence="14" key="1">
    <citation type="submission" date="2017-02" db="UniProtKB">
        <authorList>
            <consortium name="WormBaseParasite"/>
        </authorList>
    </citation>
    <scope>IDENTIFICATION</scope>
</reference>
<dbReference type="EC" id="3.4.19.12" evidence="3"/>
<protein>
    <recommendedName>
        <fullName evidence="3">ubiquitinyl hydrolase 1</fullName>
        <ecNumber evidence="3">3.4.19.12</ecNumber>
    </recommendedName>
</protein>
<comment type="subcellular location">
    <subcellularLocation>
        <location evidence="2">Nucleus</location>
    </subcellularLocation>
</comment>
<dbReference type="AlphaFoldDB" id="A0A0R3S4W1"/>
<comment type="catalytic activity">
    <reaction evidence="1">
        <text>Thiol-dependent hydrolysis of ester, thioester, amide, peptide and isopeptide bonds formed by the C-terminal Gly of ubiquitin (a 76-residue protein attached to proteins as an intracellular targeting signal).</text>
        <dbReference type="EC" id="3.4.19.12"/>
    </reaction>
</comment>
<dbReference type="InterPro" id="IPR033865">
    <property type="entry name" value="Ataxin-3"/>
</dbReference>
<keyword evidence="8" id="KW-0805">Transcription regulation</keyword>
<evidence type="ECO:0000256" key="3">
    <source>
        <dbReference type="ARBA" id="ARBA00012759"/>
    </source>
</evidence>
<keyword evidence="13" id="KW-1185">Reference proteome</keyword>
<evidence type="ECO:0000256" key="2">
    <source>
        <dbReference type="ARBA" id="ARBA00004123"/>
    </source>
</evidence>
<evidence type="ECO:0000313" key="13">
    <source>
        <dbReference type="Proteomes" id="UP000050640"/>
    </source>
</evidence>
<keyword evidence="6" id="KW-0378">Hydrolase</keyword>
<dbReference type="InterPro" id="IPR006155">
    <property type="entry name" value="Josephin"/>
</dbReference>
<dbReference type="GO" id="GO:0016579">
    <property type="term" value="P:protein deubiquitination"/>
    <property type="evidence" value="ECO:0007669"/>
    <property type="project" value="InterPro"/>
</dbReference>
<evidence type="ECO:0000256" key="10">
    <source>
        <dbReference type="ARBA" id="ARBA00023242"/>
    </source>
</evidence>
<evidence type="ECO:0000256" key="6">
    <source>
        <dbReference type="ARBA" id="ARBA00022801"/>
    </source>
</evidence>